<sequence length="453" mass="52148">MGHSIFSNGINLLISLLLVLIVPKALGITSYGYWQLYVFYTTFSGFVNLGWVEGVYLDYGGKDSQSINSNDITLEYKLFLLYALSASFLLFSFGTFFADSTNERFIFQMFAIATFLTVSRGFLQYLFQSIDEIKRYSKSILLDRFVYATIVTILLSNGYNDYKGLIILDILSKLVGFIYTLLLSRDILVIKTNFDIGILRIIKGHFLIGISLFLSNIASQLIMSVSRIMIKNKWSIEIFGKVSLGLSLISFFMVFINAIGVVVFPFLKKMNSNNYACIYIKSYNIFSIIMCLILIFYYPVSAFVSLWLPNYLESIKYMVFLFPICIFESITLILTNSFLKAERQEKKMFKINFISFILSFIINGITYYLFNSVDIMLFGLLFSIGFKSMYSSTILRGSLNISGVMTMDFILIFSTLFFIGLNQTFVLWHAFIFYLVYIIVLLFVGRRKKFIKV</sequence>
<feature type="transmembrane region" description="Helical" evidence="6">
    <location>
        <begin position="425"/>
        <end position="444"/>
    </location>
</feature>
<keyword evidence="5 6" id="KW-0472">Membrane</keyword>
<feature type="transmembrane region" description="Helical" evidence="6">
    <location>
        <begin position="205"/>
        <end position="230"/>
    </location>
</feature>
<dbReference type="InterPro" id="IPR050833">
    <property type="entry name" value="Poly_Biosynth_Transport"/>
</dbReference>
<gene>
    <name evidence="7" type="ORF">BHY08_07805</name>
</gene>
<feature type="transmembrane region" description="Helical" evidence="6">
    <location>
        <begin position="165"/>
        <end position="184"/>
    </location>
</feature>
<dbReference type="AlphaFoldDB" id="A0A1J0A750"/>
<feature type="transmembrane region" description="Helical" evidence="6">
    <location>
        <begin position="375"/>
        <end position="392"/>
    </location>
</feature>
<keyword evidence="8" id="KW-1185">Reference proteome</keyword>
<feature type="transmembrane region" description="Helical" evidence="6">
    <location>
        <begin position="139"/>
        <end position="159"/>
    </location>
</feature>
<accession>A0A1J0A750</accession>
<feature type="transmembrane region" description="Helical" evidence="6">
    <location>
        <begin position="320"/>
        <end position="339"/>
    </location>
</feature>
<keyword evidence="4 6" id="KW-1133">Transmembrane helix</keyword>
<feature type="transmembrane region" description="Helical" evidence="6">
    <location>
        <begin position="285"/>
        <end position="308"/>
    </location>
</feature>
<feature type="transmembrane region" description="Helical" evidence="6">
    <location>
        <begin position="351"/>
        <end position="369"/>
    </location>
</feature>
<evidence type="ECO:0000313" key="8">
    <source>
        <dbReference type="Proteomes" id="UP000191200"/>
    </source>
</evidence>
<keyword evidence="2" id="KW-1003">Cell membrane</keyword>
<feature type="transmembrane region" description="Helical" evidence="6">
    <location>
        <begin position="37"/>
        <end position="57"/>
    </location>
</feature>
<reference evidence="7 8" key="1">
    <citation type="submission" date="2016-09" db="EMBL/GenBank/DDBJ databases">
        <title>Vagococcus teuberi sp. nov., isolated from the Malian artisanal sour milk fene.</title>
        <authorList>
            <person name="Wullschleger S."/>
            <person name="Seifert C."/>
            <person name="Baumgartner S."/>
            <person name="Lacroix C."/>
            <person name="Bonfoh B."/>
            <person name="Stevens M.J."/>
            <person name="Meile L."/>
        </authorList>
    </citation>
    <scope>NUCLEOTIDE SEQUENCE [LARGE SCALE GENOMIC DNA]</scope>
    <source>
        <strain evidence="7 8">DSM 21459</strain>
    </source>
</reference>
<comment type="subcellular location">
    <subcellularLocation>
        <location evidence="1">Cell membrane</location>
        <topology evidence="1">Multi-pass membrane protein</topology>
    </subcellularLocation>
</comment>
<keyword evidence="3 6" id="KW-0812">Transmembrane</keyword>
<feature type="transmembrane region" description="Helical" evidence="6">
    <location>
        <begin position="399"/>
        <end position="419"/>
    </location>
</feature>
<dbReference type="KEGG" id="vte:BHY08_07805"/>
<feature type="transmembrane region" description="Helical" evidence="6">
    <location>
        <begin position="105"/>
        <end position="127"/>
    </location>
</feature>
<dbReference type="STRING" id="519472.BHY08_07805"/>
<evidence type="ECO:0000256" key="1">
    <source>
        <dbReference type="ARBA" id="ARBA00004651"/>
    </source>
</evidence>
<name>A0A1J0A750_9ENTE</name>
<dbReference type="PANTHER" id="PTHR30250">
    <property type="entry name" value="PST FAMILY PREDICTED COLANIC ACID TRANSPORTER"/>
    <property type="match status" value="1"/>
</dbReference>
<dbReference type="EMBL" id="CP017267">
    <property type="protein sequence ID" value="APB31738.1"/>
    <property type="molecule type" value="Genomic_DNA"/>
</dbReference>
<evidence type="ECO:0008006" key="9">
    <source>
        <dbReference type="Google" id="ProtNLM"/>
    </source>
</evidence>
<evidence type="ECO:0000256" key="6">
    <source>
        <dbReference type="SAM" id="Phobius"/>
    </source>
</evidence>
<evidence type="ECO:0000256" key="4">
    <source>
        <dbReference type="ARBA" id="ARBA00022989"/>
    </source>
</evidence>
<protein>
    <recommendedName>
        <fullName evidence="9">Polysaccharide biosynthesis protein C-terminal domain-containing protein</fullName>
    </recommendedName>
</protein>
<evidence type="ECO:0000256" key="2">
    <source>
        <dbReference type="ARBA" id="ARBA00022475"/>
    </source>
</evidence>
<organism evidence="7 8">
    <name type="scientific">Vagococcus teuberi</name>
    <dbReference type="NCBI Taxonomy" id="519472"/>
    <lineage>
        <taxon>Bacteria</taxon>
        <taxon>Bacillati</taxon>
        <taxon>Bacillota</taxon>
        <taxon>Bacilli</taxon>
        <taxon>Lactobacillales</taxon>
        <taxon>Enterococcaceae</taxon>
        <taxon>Vagococcus</taxon>
    </lineage>
</organism>
<evidence type="ECO:0000313" key="7">
    <source>
        <dbReference type="EMBL" id="APB31738.1"/>
    </source>
</evidence>
<feature type="transmembrane region" description="Helical" evidence="6">
    <location>
        <begin position="242"/>
        <end position="264"/>
    </location>
</feature>
<proteinExistence type="predicted"/>
<dbReference type="GO" id="GO:0005886">
    <property type="term" value="C:plasma membrane"/>
    <property type="evidence" value="ECO:0007669"/>
    <property type="project" value="UniProtKB-SubCell"/>
</dbReference>
<evidence type="ECO:0000256" key="3">
    <source>
        <dbReference type="ARBA" id="ARBA00022692"/>
    </source>
</evidence>
<dbReference type="Proteomes" id="UP000191200">
    <property type="component" value="Chromosome"/>
</dbReference>
<evidence type="ECO:0000256" key="5">
    <source>
        <dbReference type="ARBA" id="ARBA00023136"/>
    </source>
</evidence>
<dbReference type="PANTHER" id="PTHR30250:SF11">
    <property type="entry name" value="O-ANTIGEN TRANSPORTER-RELATED"/>
    <property type="match status" value="1"/>
</dbReference>
<feature type="transmembrane region" description="Helical" evidence="6">
    <location>
        <begin position="78"/>
        <end position="99"/>
    </location>
</feature>